<reference evidence="3" key="1">
    <citation type="journal article" date="2014" name="Int. J. Syst. Evol. Microbiol.">
        <title>Complete genome sequence of Corynebacterium casei LMG S-19264T (=DSM 44701T), isolated from a smear-ripened cheese.</title>
        <authorList>
            <consortium name="US DOE Joint Genome Institute (JGI-PGF)"/>
            <person name="Walter F."/>
            <person name="Albersmeier A."/>
            <person name="Kalinowski J."/>
            <person name="Ruckert C."/>
        </authorList>
    </citation>
    <scope>NUCLEOTIDE SEQUENCE</scope>
    <source>
        <strain evidence="3">NBRC 108769</strain>
    </source>
</reference>
<evidence type="ECO:0000256" key="1">
    <source>
        <dbReference type="SAM" id="SignalP"/>
    </source>
</evidence>
<dbReference type="InterPro" id="IPR029068">
    <property type="entry name" value="Glyas_Bleomycin-R_OHBP_Dase"/>
</dbReference>
<dbReference type="Proteomes" id="UP001156666">
    <property type="component" value="Unassembled WGS sequence"/>
</dbReference>
<dbReference type="RefSeq" id="WP_235293366.1">
    <property type="nucleotide sequence ID" value="NZ_BSOH01000037.1"/>
</dbReference>
<feature type="signal peptide" evidence="1">
    <location>
        <begin position="1"/>
        <end position="28"/>
    </location>
</feature>
<evidence type="ECO:0000313" key="4">
    <source>
        <dbReference type="Proteomes" id="UP001156666"/>
    </source>
</evidence>
<accession>A0AA37ST07</accession>
<dbReference type="AlphaFoldDB" id="A0AA37ST07"/>
<protein>
    <submittedName>
        <fullName evidence="3">Glyoxalase</fullName>
    </submittedName>
</protein>
<reference evidence="3" key="2">
    <citation type="submission" date="2023-01" db="EMBL/GenBank/DDBJ databases">
        <title>Draft genome sequence of Portibacter lacus strain NBRC 108769.</title>
        <authorList>
            <person name="Sun Q."/>
            <person name="Mori K."/>
        </authorList>
    </citation>
    <scope>NUCLEOTIDE SEQUENCE</scope>
    <source>
        <strain evidence="3">NBRC 108769</strain>
    </source>
</reference>
<proteinExistence type="predicted"/>
<evidence type="ECO:0000259" key="2">
    <source>
        <dbReference type="PROSITE" id="PS51819"/>
    </source>
</evidence>
<keyword evidence="1" id="KW-0732">Signal</keyword>
<dbReference type="InterPro" id="IPR037523">
    <property type="entry name" value="VOC_core"/>
</dbReference>
<sequence>MKRKSFIKNIIAASTIITMDGFSTLANAMNTNNNMKNKSSEFASFGAIHLNNTSIQKSTLFWTEVVGMKLRYSSEHLAEFGTESKTLVVVHQSANRPYIKGYSGLYHFAIHAPNIEAFASMIQRLHKHKYPYSPVDHTMSKSVYLDDPDGINIEFTLETPERFKRVVSDRGLRIEGSDGIIRSASERLDVSEILSGLENDVLPESISDGSYIGHIHLYANNVQQSNAFYLRLGFIQFNHYPQFMYADLGAGGDYQHRIVMNSWHGQNRPIAPADSAGLRFYQIEFKDRDRLDKSIAHLTEFDKQDDGYWLKDPTGNKIFLT</sequence>
<organism evidence="3 4">
    <name type="scientific">Portibacter lacus</name>
    <dbReference type="NCBI Taxonomy" id="1099794"/>
    <lineage>
        <taxon>Bacteria</taxon>
        <taxon>Pseudomonadati</taxon>
        <taxon>Bacteroidota</taxon>
        <taxon>Saprospiria</taxon>
        <taxon>Saprospirales</taxon>
        <taxon>Haliscomenobacteraceae</taxon>
        <taxon>Portibacter</taxon>
    </lineage>
</organism>
<dbReference type="InterPro" id="IPR004360">
    <property type="entry name" value="Glyas_Fos-R_dOase_dom"/>
</dbReference>
<evidence type="ECO:0000313" key="3">
    <source>
        <dbReference type="EMBL" id="GLR19838.1"/>
    </source>
</evidence>
<dbReference type="PANTHER" id="PTHR43279">
    <property type="entry name" value="CATECHOL-2,3-DIOXYGENASE"/>
    <property type="match status" value="1"/>
</dbReference>
<dbReference type="SUPFAM" id="SSF54593">
    <property type="entry name" value="Glyoxalase/Bleomycin resistance protein/Dihydroxybiphenyl dioxygenase"/>
    <property type="match status" value="2"/>
</dbReference>
<dbReference type="PANTHER" id="PTHR43279:SF1">
    <property type="entry name" value="CATECHOL-2,3-DIOXYGENASE"/>
    <property type="match status" value="1"/>
</dbReference>
<dbReference type="Gene3D" id="3.10.180.10">
    <property type="entry name" value="2,3-Dihydroxybiphenyl 1,2-Dioxygenase, domain 1"/>
    <property type="match status" value="2"/>
</dbReference>
<name>A0AA37ST07_9BACT</name>
<gene>
    <name evidence="3" type="ORF">GCM10007940_44540</name>
</gene>
<dbReference type="EMBL" id="BSOH01000037">
    <property type="protein sequence ID" value="GLR19838.1"/>
    <property type="molecule type" value="Genomic_DNA"/>
</dbReference>
<dbReference type="PROSITE" id="PS51819">
    <property type="entry name" value="VOC"/>
    <property type="match status" value="1"/>
</dbReference>
<dbReference type="Pfam" id="PF00903">
    <property type="entry name" value="Glyoxalase"/>
    <property type="match status" value="1"/>
</dbReference>
<feature type="domain" description="VOC" evidence="2">
    <location>
        <begin position="44"/>
        <end position="158"/>
    </location>
</feature>
<feature type="chain" id="PRO_5041296908" evidence="1">
    <location>
        <begin position="29"/>
        <end position="321"/>
    </location>
</feature>
<comment type="caution">
    <text evidence="3">The sequence shown here is derived from an EMBL/GenBank/DDBJ whole genome shotgun (WGS) entry which is preliminary data.</text>
</comment>
<keyword evidence="4" id="KW-1185">Reference proteome</keyword>